<sequence length="91" mass="10152">DFLDGPLHQHGFVVSLDTIPFGAAFTPSAAATTTYGGSLCASPYHDASYFLRLVDFATSGHYSLVWKLLTIFLYRTTGHFILFKMIRYVLL</sequence>
<name>A0ABP0YGH4_9ROSI</name>
<keyword evidence="2" id="KW-1185">Reference proteome</keyword>
<protein>
    <submittedName>
        <fullName evidence="1">Uncharacterized protein</fullName>
    </submittedName>
</protein>
<dbReference type="Proteomes" id="UP001642487">
    <property type="component" value="Chromosome 4"/>
</dbReference>
<reference evidence="1 2" key="1">
    <citation type="submission" date="2024-03" db="EMBL/GenBank/DDBJ databases">
        <authorList>
            <person name="Gkanogiannis A."/>
            <person name="Becerra Lopez-Lavalle L."/>
        </authorList>
    </citation>
    <scope>NUCLEOTIDE SEQUENCE [LARGE SCALE GENOMIC DNA]</scope>
</reference>
<accession>A0ABP0YGH4</accession>
<gene>
    <name evidence="1" type="ORF">CITCOLO1_LOCUS11617</name>
</gene>
<organism evidence="1 2">
    <name type="scientific">Citrullus colocynthis</name>
    <name type="common">colocynth</name>
    <dbReference type="NCBI Taxonomy" id="252529"/>
    <lineage>
        <taxon>Eukaryota</taxon>
        <taxon>Viridiplantae</taxon>
        <taxon>Streptophyta</taxon>
        <taxon>Embryophyta</taxon>
        <taxon>Tracheophyta</taxon>
        <taxon>Spermatophyta</taxon>
        <taxon>Magnoliopsida</taxon>
        <taxon>eudicotyledons</taxon>
        <taxon>Gunneridae</taxon>
        <taxon>Pentapetalae</taxon>
        <taxon>rosids</taxon>
        <taxon>fabids</taxon>
        <taxon>Cucurbitales</taxon>
        <taxon>Cucurbitaceae</taxon>
        <taxon>Benincaseae</taxon>
        <taxon>Citrullus</taxon>
    </lineage>
</organism>
<proteinExistence type="predicted"/>
<dbReference type="EMBL" id="OZ021738">
    <property type="protein sequence ID" value="CAK9319605.1"/>
    <property type="molecule type" value="Genomic_DNA"/>
</dbReference>
<evidence type="ECO:0000313" key="1">
    <source>
        <dbReference type="EMBL" id="CAK9319605.1"/>
    </source>
</evidence>
<feature type="non-terminal residue" evidence="1">
    <location>
        <position position="1"/>
    </location>
</feature>
<evidence type="ECO:0000313" key="2">
    <source>
        <dbReference type="Proteomes" id="UP001642487"/>
    </source>
</evidence>